<evidence type="ECO:0000256" key="4">
    <source>
        <dbReference type="ARBA" id="ARBA00022785"/>
    </source>
</evidence>
<feature type="region of interest" description="Disordered" evidence="5">
    <location>
        <begin position="346"/>
        <end position="373"/>
    </location>
</feature>
<dbReference type="PANTHER" id="PTHR30307">
    <property type="entry name" value="S-ADENOSYLMETHIONINE:TRNA RIBOSYLTRANSFERASE-ISOMERASE"/>
    <property type="match status" value="1"/>
</dbReference>
<dbReference type="Proteomes" id="UP000035352">
    <property type="component" value="Chromosome"/>
</dbReference>
<sequence>MIAADQAVQRPADARLLVIAADGSIRPTARSRLIEWLRPGDLLVANDAATLPASLFGTHEPSGGAIEVRLAGRDTLDPRSVSPFTAVVFGAGDHRARTEDRAPPPTLRAGDRLLLGPLDARVDALLGHARLLTLRFAGTPAEIWAGLARHGRPVQYAHVPMPLALWDVWTPIAGLPVAFEPPSAGFALDWRLLSSLRARGVAFSTLTHAAGLSSTGDLQLDRRLPLPEAYRIPKVTAEAIAATRRGGGRVVAVGTTVVRALEQAWATHGTVPPGDGLATLRIGSSTRLQVVDVLLSGTHEPDTSHHALLRAFTDDTTLRRADRALEAEGFRTHEFGDSVWLERRDRRPVNVGPGPGATGVRPADDHREGAASR</sequence>
<evidence type="ECO:0000256" key="2">
    <source>
        <dbReference type="ARBA" id="ARBA00022679"/>
    </source>
</evidence>
<gene>
    <name evidence="6" type="ORF">AAW51_4735</name>
</gene>
<keyword evidence="6" id="KW-0413">Isomerase</keyword>
<evidence type="ECO:0000313" key="6">
    <source>
        <dbReference type="EMBL" id="AKJ31426.1"/>
    </source>
</evidence>
<name>A0A0G3BVM9_9BURK</name>
<keyword evidence="3" id="KW-0949">S-adenosyl-L-methionine</keyword>
<protein>
    <submittedName>
        <fullName evidence="6">S-adenosylmethionine:tRNA ribosyltransferase-isomerase</fullName>
    </submittedName>
</protein>
<organism evidence="6 7">
    <name type="scientific">Caldimonas brevitalea</name>
    <dbReference type="NCBI Taxonomy" id="413882"/>
    <lineage>
        <taxon>Bacteria</taxon>
        <taxon>Pseudomonadati</taxon>
        <taxon>Pseudomonadota</taxon>
        <taxon>Betaproteobacteria</taxon>
        <taxon>Burkholderiales</taxon>
        <taxon>Sphaerotilaceae</taxon>
        <taxon>Caldimonas</taxon>
    </lineage>
</organism>
<dbReference type="Gene3D" id="3.40.1780.10">
    <property type="entry name" value="QueA-like"/>
    <property type="match status" value="2"/>
</dbReference>
<dbReference type="Pfam" id="PF02547">
    <property type="entry name" value="Queuosine_synth"/>
    <property type="match status" value="1"/>
</dbReference>
<reference evidence="6 7" key="1">
    <citation type="submission" date="2015-05" db="EMBL/GenBank/DDBJ databases">
        <authorList>
            <person name="Tang B."/>
            <person name="Yu Y."/>
        </authorList>
    </citation>
    <scope>NUCLEOTIDE SEQUENCE [LARGE SCALE GENOMIC DNA]</scope>
    <source>
        <strain evidence="6 7">DSM 7029</strain>
    </source>
</reference>
<dbReference type="InterPro" id="IPR042118">
    <property type="entry name" value="QueA_dom1"/>
</dbReference>
<dbReference type="InterPro" id="IPR003699">
    <property type="entry name" value="QueA"/>
</dbReference>
<dbReference type="GO" id="GO:0051075">
    <property type="term" value="F:S-adenosylmethionine:tRNA ribosyltransferase-isomerase activity"/>
    <property type="evidence" value="ECO:0007669"/>
    <property type="project" value="TreeGrafter"/>
</dbReference>
<evidence type="ECO:0000256" key="1">
    <source>
        <dbReference type="ARBA" id="ARBA00022490"/>
    </source>
</evidence>
<keyword evidence="7" id="KW-1185">Reference proteome</keyword>
<dbReference type="EMBL" id="CP011371">
    <property type="protein sequence ID" value="AKJ31426.1"/>
    <property type="molecule type" value="Genomic_DNA"/>
</dbReference>
<dbReference type="SUPFAM" id="SSF111337">
    <property type="entry name" value="QueA-like"/>
    <property type="match status" value="1"/>
</dbReference>
<dbReference type="InterPro" id="IPR036100">
    <property type="entry name" value="QueA_sf"/>
</dbReference>
<proteinExistence type="predicted"/>
<dbReference type="PATRIC" id="fig|413882.6.peg.4943"/>
<dbReference type="STRING" id="413882.AAW51_4735"/>
<evidence type="ECO:0000256" key="5">
    <source>
        <dbReference type="SAM" id="MobiDB-lite"/>
    </source>
</evidence>
<evidence type="ECO:0000256" key="3">
    <source>
        <dbReference type="ARBA" id="ARBA00022691"/>
    </source>
</evidence>
<accession>A0A0G3BVM9</accession>
<keyword evidence="4" id="KW-0671">Queuosine biosynthesis</keyword>
<dbReference type="OrthoDB" id="9783887at2"/>
<feature type="compositionally biased region" description="Basic and acidic residues" evidence="5">
    <location>
        <begin position="362"/>
        <end position="373"/>
    </location>
</feature>
<keyword evidence="2 6" id="KW-0808">Transferase</keyword>
<dbReference type="GO" id="GO:0008616">
    <property type="term" value="P:tRNA queuosine(34) biosynthetic process"/>
    <property type="evidence" value="ECO:0007669"/>
    <property type="project" value="UniProtKB-KW"/>
</dbReference>
<dbReference type="RefSeq" id="WP_083438537.1">
    <property type="nucleotide sequence ID" value="NZ_CP011371.1"/>
</dbReference>
<dbReference type="PANTHER" id="PTHR30307:SF0">
    <property type="entry name" value="S-ADENOSYLMETHIONINE:TRNA RIBOSYLTRANSFERASE-ISOMERASE"/>
    <property type="match status" value="1"/>
</dbReference>
<evidence type="ECO:0000313" key="7">
    <source>
        <dbReference type="Proteomes" id="UP000035352"/>
    </source>
</evidence>
<dbReference type="InterPro" id="IPR042119">
    <property type="entry name" value="QueA_dom2"/>
</dbReference>
<dbReference type="AlphaFoldDB" id="A0A0G3BVM9"/>
<dbReference type="KEGG" id="pbh:AAW51_4735"/>
<dbReference type="Gene3D" id="2.40.10.240">
    <property type="entry name" value="QueA-like"/>
    <property type="match status" value="1"/>
</dbReference>
<keyword evidence="1" id="KW-0963">Cytoplasm</keyword>